<reference evidence="3 4" key="1">
    <citation type="submission" date="2024-12" db="EMBL/GenBank/DDBJ databases">
        <authorList>
            <person name="Hu S."/>
        </authorList>
    </citation>
    <scope>NUCLEOTIDE SEQUENCE [LARGE SCALE GENOMIC DNA]</scope>
    <source>
        <strain evidence="3 4">P-25</strain>
    </source>
</reference>
<feature type="chain" id="PRO_5045341924" description="Tetratricopeptide repeat protein" evidence="2">
    <location>
        <begin position="20"/>
        <end position="199"/>
    </location>
</feature>
<dbReference type="Gene3D" id="1.25.40.10">
    <property type="entry name" value="Tetratricopeptide repeat domain"/>
    <property type="match status" value="1"/>
</dbReference>
<accession>A0ABW9JGY7</accession>
<evidence type="ECO:0000313" key="3">
    <source>
        <dbReference type="EMBL" id="MFN0291190.1"/>
    </source>
</evidence>
<dbReference type="InterPro" id="IPR011990">
    <property type="entry name" value="TPR-like_helical_dom_sf"/>
</dbReference>
<dbReference type="EMBL" id="SRMP02000010">
    <property type="protein sequence ID" value="MFN0291190.1"/>
    <property type="molecule type" value="Genomic_DNA"/>
</dbReference>
<proteinExistence type="predicted"/>
<keyword evidence="2" id="KW-0732">Signal</keyword>
<evidence type="ECO:0000313" key="4">
    <source>
        <dbReference type="Proteomes" id="UP001517367"/>
    </source>
</evidence>
<dbReference type="InterPro" id="IPR019734">
    <property type="entry name" value="TPR_rpt"/>
</dbReference>
<feature type="signal peptide" evidence="2">
    <location>
        <begin position="1"/>
        <end position="19"/>
    </location>
</feature>
<feature type="repeat" description="TPR" evidence="1">
    <location>
        <begin position="64"/>
        <end position="97"/>
    </location>
</feature>
<evidence type="ECO:0008006" key="5">
    <source>
        <dbReference type="Google" id="ProtNLM"/>
    </source>
</evidence>
<dbReference type="RefSeq" id="WP_138730400.1">
    <property type="nucleotide sequence ID" value="NZ_SRMP02000010.1"/>
</dbReference>
<gene>
    <name evidence="3" type="ORF">E5L68_007285</name>
</gene>
<dbReference type="SUPFAM" id="SSF48452">
    <property type="entry name" value="TPR-like"/>
    <property type="match status" value="1"/>
</dbReference>
<evidence type="ECO:0000256" key="1">
    <source>
        <dbReference type="PROSITE-ProRule" id="PRU00339"/>
    </source>
</evidence>
<keyword evidence="4" id="KW-1185">Reference proteome</keyword>
<protein>
    <recommendedName>
        <fullName evidence="5">Tetratricopeptide repeat protein</fullName>
    </recommendedName>
</protein>
<dbReference type="Proteomes" id="UP001517367">
    <property type="component" value="Unassembled WGS sequence"/>
</dbReference>
<comment type="caution">
    <text evidence="3">The sequence shown here is derived from an EMBL/GenBank/DDBJ whole genome shotgun (WGS) entry which is preliminary data.</text>
</comment>
<dbReference type="PROSITE" id="PS50005">
    <property type="entry name" value="TPR"/>
    <property type="match status" value="1"/>
</dbReference>
<keyword evidence="1" id="KW-0802">TPR repeat</keyword>
<dbReference type="PROSITE" id="PS51257">
    <property type="entry name" value="PROKAR_LIPOPROTEIN"/>
    <property type="match status" value="1"/>
</dbReference>
<evidence type="ECO:0000256" key="2">
    <source>
        <dbReference type="SAM" id="SignalP"/>
    </source>
</evidence>
<name>A0ABW9JGY7_9SPHI</name>
<sequence length="199" mass="22657">MMRKNFLALCFLVVGCAVATAQKSTKDDYHDFTVYRTTKGNEIDINKIKALLAQKDQLTVKQLANVEYHLGRMYEEIGKPDDALLHYTESIKGEPNYSVIHRAMGFIYLNKTKPFVQQMNEASAAKNVVANTKAFKSYKAMVQKALPHLEKYQACEPDEDTLMIITNLYKSIKEQQLFAALPERLKVLAQNCVSLLEDE</sequence>
<organism evidence="3 4">
    <name type="scientific">Pedobacter helvus</name>
    <dbReference type="NCBI Taxonomy" id="2563444"/>
    <lineage>
        <taxon>Bacteria</taxon>
        <taxon>Pseudomonadati</taxon>
        <taxon>Bacteroidota</taxon>
        <taxon>Sphingobacteriia</taxon>
        <taxon>Sphingobacteriales</taxon>
        <taxon>Sphingobacteriaceae</taxon>
        <taxon>Pedobacter</taxon>
    </lineage>
</organism>